<dbReference type="AlphaFoldDB" id="A0A8J2YQS8"/>
<accession>A0A8J2YQS8</accession>
<dbReference type="CDD" id="cd01949">
    <property type="entry name" value="GGDEF"/>
    <property type="match status" value="1"/>
</dbReference>
<feature type="transmembrane region" description="Helical" evidence="3">
    <location>
        <begin position="260"/>
        <end position="282"/>
    </location>
</feature>
<dbReference type="InterPro" id="IPR050469">
    <property type="entry name" value="Diguanylate_Cyclase"/>
</dbReference>
<dbReference type="Proteomes" id="UP000646365">
    <property type="component" value="Unassembled WGS sequence"/>
</dbReference>
<dbReference type="FunFam" id="3.30.70.270:FF:000001">
    <property type="entry name" value="Diguanylate cyclase domain protein"/>
    <property type="match status" value="1"/>
</dbReference>
<dbReference type="SMART" id="SM00267">
    <property type="entry name" value="GGDEF"/>
    <property type="match status" value="1"/>
</dbReference>
<dbReference type="Pfam" id="PF17158">
    <property type="entry name" value="MASE4"/>
    <property type="match status" value="1"/>
</dbReference>
<evidence type="ECO:0000256" key="3">
    <source>
        <dbReference type="SAM" id="Phobius"/>
    </source>
</evidence>
<comment type="catalytic activity">
    <reaction evidence="2">
        <text>2 GTP = 3',3'-c-di-GMP + 2 diphosphate</text>
        <dbReference type="Rhea" id="RHEA:24898"/>
        <dbReference type="ChEBI" id="CHEBI:33019"/>
        <dbReference type="ChEBI" id="CHEBI:37565"/>
        <dbReference type="ChEBI" id="CHEBI:58805"/>
        <dbReference type="EC" id="2.7.7.65"/>
    </reaction>
</comment>
<dbReference type="SUPFAM" id="SSF55073">
    <property type="entry name" value="Nucleotide cyclase"/>
    <property type="match status" value="1"/>
</dbReference>
<feature type="transmembrane region" description="Helical" evidence="3">
    <location>
        <begin position="202"/>
        <end position="223"/>
    </location>
</feature>
<keyword evidence="3" id="KW-0472">Membrane</keyword>
<feature type="transmembrane region" description="Helical" evidence="3">
    <location>
        <begin position="235"/>
        <end position="254"/>
    </location>
</feature>
<dbReference type="GO" id="GO:1902201">
    <property type="term" value="P:negative regulation of bacterial-type flagellum-dependent cell motility"/>
    <property type="evidence" value="ECO:0007669"/>
    <property type="project" value="TreeGrafter"/>
</dbReference>
<proteinExistence type="predicted"/>
<evidence type="ECO:0000256" key="2">
    <source>
        <dbReference type="ARBA" id="ARBA00034247"/>
    </source>
</evidence>
<keyword evidence="3" id="KW-0812">Transmembrane</keyword>
<dbReference type="GO" id="GO:0005886">
    <property type="term" value="C:plasma membrane"/>
    <property type="evidence" value="ECO:0007669"/>
    <property type="project" value="TreeGrafter"/>
</dbReference>
<dbReference type="InterPro" id="IPR033424">
    <property type="entry name" value="MASE4"/>
</dbReference>
<feature type="transmembrane region" description="Helical" evidence="3">
    <location>
        <begin position="27"/>
        <end position="48"/>
    </location>
</feature>
<protein>
    <recommendedName>
        <fullName evidence="1">diguanylate cyclase</fullName>
        <ecNumber evidence="1">2.7.7.65</ecNumber>
    </recommendedName>
</protein>
<name>A0A8J2YQS8_9PROT</name>
<organism evidence="5 6">
    <name type="scientific">Aliidongia dinghuensis</name>
    <dbReference type="NCBI Taxonomy" id="1867774"/>
    <lineage>
        <taxon>Bacteria</taxon>
        <taxon>Pseudomonadati</taxon>
        <taxon>Pseudomonadota</taxon>
        <taxon>Alphaproteobacteria</taxon>
        <taxon>Rhodospirillales</taxon>
        <taxon>Dongiaceae</taxon>
        <taxon>Aliidongia</taxon>
    </lineage>
</organism>
<dbReference type="InterPro" id="IPR000160">
    <property type="entry name" value="GGDEF_dom"/>
</dbReference>
<keyword evidence="3" id="KW-1133">Transmembrane helix</keyword>
<feature type="transmembrane region" description="Helical" evidence="3">
    <location>
        <begin position="54"/>
        <end position="76"/>
    </location>
</feature>
<dbReference type="RefSeq" id="WP_189043078.1">
    <property type="nucleotide sequence ID" value="NZ_BMJQ01000002.1"/>
</dbReference>
<feature type="transmembrane region" description="Helical" evidence="3">
    <location>
        <begin position="126"/>
        <end position="144"/>
    </location>
</feature>
<dbReference type="EMBL" id="BMJQ01000002">
    <property type="protein sequence ID" value="GGF06306.1"/>
    <property type="molecule type" value="Genomic_DNA"/>
</dbReference>
<dbReference type="Gene3D" id="3.30.70.270">
    <property type="match status" value="1"/>
</dbReference>
<comment type="caution">
    <text evidence="5">The sequence shown here is derived from an EMBL/GenBank/DDBJ whole genome shotgun (WGS) entry which is preliminary data.</text>
</comment>
<gene>
    <name evidence="5" type="ORF">GCM10011611_09780</name>
</gene>
<dbReference type="InterPro" id="IPR029787">
    <property type="entry name" value="Nucleotide_cyclase"/>
</dbReference>
<dbReference type="PROSITE" id="PS50887">
    <property type="entry name" value="GGDEF"/>
    <property type="match status" value="1"/>
</dbReference>
<evidence type="ECO:0000313" key="5">
    <source>
        <dbReference type="EMBL" id="GGF06306.1"/>
    </source>
</evidence>
<dbReference type="PANTHER" id="PTHR45138:SF9">
    <property type="entry name" value="DIGUANYLATE CYCLASE DGCM-RELATED"/>
    <property type="match status" value="1"/>
</dbReference>
<feature type="transmembrane region" description="Helical" evidence="3">
    <location>
        <begin position="88"/>
        <end position="106"/>
    </location>
</feature>
<evidence type="ECO:0000259" key="4">
    <source>
        <dbReference type="PROSITE" id="PS50887"/>
    </source>
</evidence>
<feature type="domain" description="GGDEF" evidence="4">
    <location>
        <begin position="332"/>
        <end position="468"/>
    </location>
</feature>
<evidence type="ECO:0000256" key="1">
    <source>
        <dbReference type="ARBA" id="ARBA00012528"/>
    </source>
</evidence>
<evidence type="ECO:0000313" key="6">
    <source>
        <dbReference type="Proteomes" id="UP000646365"/>
    </source>
</evidence>
<reference evidence="5" key="1">
    <citation type="journal article" date="2014" name="Int. J. Syst. Evol. Microbiol.">
        <title>Complete genome sequence of Corynebacterium casei LMG S-19264T (=DSM 44701T), isolated from a smear-ripened cheese.</title>
        <authorList>
            <consortium name="US DOE Joint Genome Institute (JGI-PGF)"/>
            <person name="Walter F."/>
            <person name="Albersmeier A."/>
            <person name="Kalinowski J."/>
            <person name="Ruckert C."/>
        </authorList>
    </citation>
    <scope>NUCLEOTIDE SEQUENCE</scope>
    <source>
        <strain evidence="5">CGMCC 1.15725</strain>
    </source>
</reference>
<feature type="transmembrane region" description="Helical" evidence="3">
    <location>
        <begin position="156"/>
        <end position="174"/>
    </location>
</feature>
<dbReference type="InterPro" id="IPR043128">
    <property type="entry name" value="Rev_trsase/Diguanyl_cyclase"/>
</dbReference>
<reference evidence="5" key="2">
    <citation type="submission" date="2020-09" db="EMBL/GenBank/DDBJ databases">
        <authorList>
            <person name="Sun Q."/>
            <person name="Zhou Y."/>
        </authorList>
    </citation>
    <scope>NUCLEOTIDE SEQUENCE</scope>
    <source>
        <strain evidence="5">CGMCC 1.15725</strain>
    </source>
</reference>
<dbReference type="GO" id="GO:0043709">
    <property type="term" value="P:cell adhesion involved in single-species biofilm formation"/>
    <property type="evidence" value="ECO:0007669"/>
    <property type="project" value="TreeGrafter"/>
</dbReference>
<dbReference type="Pfam" id="PF00990">
    <property type="entry name" value="GGDEF"/>
    <property type="match status" value="1"/>
</dbReference>
<dbReference type="GO" id="GO:0052621">
    <property type="term" value="F:diguanylate cyclase activity"/>
    <property type="evidence" value="ECO:0007669"/>
    <property type="project" value="UniProtKB-EC"/>
</dbReference>
<keyword evidence="6" id="KW-1185">Reference proteome</keyword>
<dbReference type="EC" id="2.7.7.65" evidence="1"/>
<dbReference type="NCBIfam" id="TIGR00254">
    <property type="entry name" value="GGDEF"/>
    <property type="match status" value="1"/>
</dbReference>
<dbReference type="PANTHER" id="PTHR45138">
    <property type="entry name" value="REGULATORY COMPONENTS OF SENSORY TRANSDUCTION SYSTEM"/>
    <property type="match status" value="1"/>
</dbReference>
<sequence>MVSAKNLFDESSGAAVPGERVSRRHYFVANLFSIGLLVVAVVATPVATLPLPPVPGYTTVFGTAMFVINILLAAFLFSKGAIEDREDAVRLGAAYFFIAAIFVPLTAASPGGIMAGPVIGNADSELWLWCGWHLGFALAILRYALLPRPVGRASPVFRQVLSVLVIVLAVTLVTDFGADRLPVVSGAAISGGAISGGGGTQFAGWAAALPLSILALLMLATAAVARLGARTPEQLWLSVGMVAACFDVWLTYRGGAHFSLGWYLAMFGSVFTSLTVMVSLFYDLTRVYGHLAVANEALLDQAGRDGLTGLFNRRRLDEALAREWLRAKRDRQPLSVLMIDVDYFKGFNDTYGHQEGDACLRRLAAVLQDAVRRPADFVARYGGEEFLVCLPGTPAAGAYEIATKIRKALCDLAIPHAGSPLHVVTISIGLASLVPPEGMIADQLVAAADMGLYRAKSAGRDRVMHAELKAFQTGIASESAVSWARST</sequence>